<evidence type="ECO:0000256" key="5">
    <source>
        <dbReference type="SAM" id="Phobius"/>
    </source>
</evidence>
<dbReference type="InterPro" id="IPR024478">
    <property type="entry name" value="HlyB_4HB_MCP"/>
</dbReference>
<dbReference type="AlphaFoldDB" id="A0A3S2YAD2"/>
<evidence type="ECO:0000256" key="4">
    <source>
        <dbReference type="PROSITE-ProRule" id="PRU00284"/>
    </source>
</evidence>
<dbReference type="InterPro" id="IPR003660">
    <property type="entry name" value="HAMP_dom"/>
</dbReference>
<name>A0A3S2YAD2_9SPHN</name>
<keyword evidence="4" id="KW-0807">Transducer</keyword>
<dbReference type="Proteomes" id="UP000282837">
    <property type="component" value="Unassembled WGS sequence"/>
</dbReference>
<comment type="subcellular location">
    <subcellularLocation>
        <location evidence="1">Membrane</location>
    </subcellularLocation>
</comment>
<feature type="domain" description="Methyl-accepting transducer" evidence="6">
    <location>
        <begin position="330"/>
        <end position="559"/>
    </location>
</feature>
<dbReference type="GO" id="GO:0006935">
    <property type="term" value="P:chemotaxis"/>
    <property type="evidence" value="ECO:0007669"/>
    <property type="project" value="UniProtKB-KW"/>
</dbReference>
<dbReference type="InterPro" id="IPR051310">
    <property type="entry name" value="MCP_chemotaxis"/>
</dbReference>
<protein>
    <submittedName>
        <fullName evidence="8">HAMP domain-containing protein</fullName>
    </submittedName>
</protein>
<reference evidence="8 9" key="1">
    <citation type="submission" date="2019-01" db="EMBL/GenBank/DDBJ databases">
        <authorList>
            <person name="Chen W.-M."/>
        </authorList>
    </citation>
    <scope>NUCLEOTIDE SEQUENCE [LARGE SCALE GENOMIC DNA]</scope>
    <source>
        <strain evidence="8 9">FSY-9</strain>
    </source>
</reference>
<dbReference type="GO" id="GO:0005886">
    <property type="term" value="C:plasma membrane"/>
    <property type="evidence" value="ECO:0007669"/>
    <property type="project" value="TreeGrafter"/>
</dbReference>
<dbReference type="SUPFAM" id="SSF158472">
    <property type="entry name" value="HAMP domain-like"/>
    <property type="match status" value="1"/>
</dbReference>
<dbReference type="CDD" id="cd06225">
    <property type="entry name" value="HAMP"/>
    <property type="match status" value="1"/>
</dbReference>
<dbReference type="CDD" id="cd11386">
    <property type="entry name" value="MCP_signal"/>
    <property type="match status" value="1"/>
</dbReference>
<dbReference type="SMART" id="SM00304">
    <property type="entry name" value="HAMP"/>
    <property type="match status" value="2"/>
</dbReference>
<accession>A0A3S2YAD2</accession>
<dbReference type="EMBL" id="SACO01000002">
    <property type="protein sequence ID" value="RVU07069.1"/>
    <property type="molecule type" value="Genomic_DNA"/>
</dbReference>
<dbReference type="PANTHER" id="PTHR43531">
    <property type="entry name" value="PROTEIN ICFG"/>
    <property type="match status" value="1"/>
</dbReference>
<evidence type="ECO:0000313" key="9">
    <source>
        <dbReference type="Proteomes" id="UP000282837"/>
    </source>
</evidence>
<dbReference type="InterPro" id="IPR004090">
    <property type="entry name" value="Chemotax_Me-accpt_rcpt"/>
</dbReference>
<comment type="caution">
    <text evidence="8">The sequence shown here is derived from an EMBL/GenBank/DDBJ whole genome shotgun (WGS) entry which is preliminary data.</text>
</comment>
<dbReference type="RefSeq" id="WP_127706345.1">
    <property type="nucleotide sequence ID" value="NZ_SACO01000002.1"/>
</dbReference>
<dbReference type="InterPro" id="IPR004089">
    <property type="entry name" value="MCPsignal_dom"/>
</dbReference>
<dbReference type="Pfam" id="PF12729">
    <property type="entry name" value="4HB_MCP_1"/>
    <property type="match status" value="1"/>
</dbReference>
<sequence length="608" mass="64889">MAFLGGVKIGTISFGAIVLLSVSGIAAGLVPIQSAIEADASAQELGRNTMPSIAQIANIRGAMIAVRISSVKGLLDLSEEGQRANAKKMNDQMAEIDQKLIAYKPLLSDAEEQAIYDKLCAQWEHWKQISAQVRQLAPVNHALAMEKYEKELSPLGPELQKAATAELEYNQKAGDELVARNHQTITRAIEQSAFLCALTALTAIFTIWLMRHRVTRPLSNLAGAMQDMAGGDLDRHVPGRDLTDEVGEIAHALDAIKIGVTHRAQEASARDMAEQRQIVEALSSGLDKMAAKDLEYRIEAPFPPQYETLRANFNDAIRALAQALGTVRVGTSSLMATIGEIRTAADDLAQRNAEQAASLEETTAALRQVTDGVKRIAARTGDMRVQMGQTYEQATQGGDVVTRAVQAMTAIESSAQEISQIIAVIDGIAFQTNLLALNAGVEAARAGDAGKGFAVVANEVRGLAQRSADAAKDIKTLINTSVDQVAGGVQLVKDTGDLLGGILARIGDINGVVSEIASSVEMQAGNIVQVNHTVNEIDRVTQQNAAMVEQTSAATRDMSDEATALSKLVSSFRTRNVDTRPEVGGQQNRRQTLRGGTVADKVRLALSA</sequence>
<keyword evidence="2" id="KW-0145">Chemotaxis</keyword>
<keyword evidence="9" id="KW-1185">Reference proteome</keyword>
<evidence type="ECO:0000313" key="8">
    <source>
        <dbReference type="EMBL" id="RVU07069.1"/>
    </source>
</evidence>
<dbReference type="PRINTS" id="PR00260">
    <property type="entry name" value="CHEMTRNSDUCR"/>
</dbReference>
<evidence type="ECO:0000259" key="6">
    <source>
        <dbReference type="PROSITE" id="PS50111"/>
    </source>
</evidence>
<dbReference type="OrthoDB" id="5292010at2"/>
<dbReference type="SUPFAM" id="SSF58104">
    <property type="entry name" value="Methyl-accepting chemotaxis protein (MCP) signaling domain"/>
    <property type="match status" value="1"/>
</dbReference>
<feature type="transmembrane region" description="Helical" evidence="5">
    <location>
        <begin position="12"/>
        <end position="32"/>
    </location>
</feature>
<evidence type="ECO:0000256" key="3">
    <source>
        <dbReference type="ARBA" id="ARBA00029447"/>
    </source>
</evidence>
<dbReference type="FunFam" id="1.10.287.950:FF:000001">
    <property type="entry name" value="Methyl-accepting chemotaxis sensory transducer"/>
    <property type="match status" value="1"/>
</dbReference>
<evidence type="ECO:0000256" key="2">
    <source>
        <dbReference type="ARBA" id="ARBA00022500"/>
    </source>
</evidence>
<dbReference type="Gene3D" id="1.10.287.950">
    <property type="entry name" value="Methyl-accepting chemotaxis protein"/>
    <property type="match status" value="1"/>
</dbReference>
<dbReference type="GO" id="GO:0004888">
    <property type="term" value="F:transmembrane signaling receptor activity"/>
    <property type="evidence" value="ECO:0007669"/>
    <property type="project" value="InterPro"/>
</dbReference>
<feature type="transmembrane region" description="Helical" evidence="5">
    <location>
        <begin position="192"/>
        <end position="210"/>
    </location>
</feature>
<dbReference type="Pfam" id="PF00015">
    <property type="entry name" value="MCPsignal"/>
    <property type="match status" value="1"/>
</dbReference>
<evidence type="ECO:0000259" key="7">
    <source>
        <dbReference type="PROSITE" id="PS50885"/>
    </source>
</evidence>
<keyword evidence="5" id="KW-0472">Membrane</keyword>
<dbReference type="PROSITE" id="PS50885">
    <property type="entry name" value="HAMP"/>
    <property type="match status" value="2"/>
</dbReference>
<keyword evidence="5" id="KW-1133">Transmembrane helix</keyword>
<dbReference type="Pfam" id="PF00672">
    <property type="entry name" value="HAMP"/>
    <property type="match status" value="1"/>
</dbReference>
<organism evidence="8 9">
    <name type="scientific">Novosphingobium umbonatum</name>
    <dbReference type="NCBI Taxonomy" id="1908524"/>
    <lineage>
        <taxon>Bacteria</taxon>
        <taxon>Pseudomonadati</taxon>
        <taxon>Pseudomonadota</taxon>
        <taxon>Alphaproteobacteria</taxon>
        <taxon>Sphingomonadales</taxon>
        <taxon>Sphingomonadaceae</taxon>
        <taxon>Novosphingobium</taxon>
    </lineage>
</organism>
<keyword evidence="5" id="KW-0812">Transmembrane</keyword>
<feature type="domain" description="HAMP" evidence="7">
    <location>
        <begin position="212"/>
        <end position="265"/>
    </location>
</feature>
<dbReference type="GO" id="GO:0007165">
    <property type="term" value="P:signal transduction"/>
    <property type="evidence" value="ECO:0007669"/>
    <property type="project" value="UniProtKB-KW"/>
</dbReference>
<gene>
    <name evidence="8" type="ORF">EOE18_03715</name>
</gene>
<comment type="similarity">
    <text evidence="3">Belongs to the methyl-accepting chemotaxis (MCP) protein family.</text>
</comment>
<dbReference type="PROSITE" id="PS50111">
    <property type="entry name" value="CHEMOTAXIS_TRANSDUC_2"/>
    <property type="match status" value="1"/>
</dbReference>
<proteinExistence type="inferred from homology"/>
<evidence type="ECO:0000256" key="1">
    <source>
        <dbReference type="ARBA" id="ARBA00004370"/>
    </source>
</evidence>
<dbReference type="SMART" id="SM00283">
    <property type="entry name" value="MA"/>
    <property type="match status" value="1"/>
</dbReference>
<feature type="domain" description="HAMP" evidence="7">
    <location>
        <begin position="273"/>
        <end position="325"/>
    </location>
</feature>
<dbReference type="PANTHER" id="PTHR43531:SF11">
    <property type="entry name" value="METHYL-ACCEPTING CHEMOTAXIS PROTEIN 3"/>
    <property type="match status" value="1"/>
</dbReference>
<dbReference type="Gene3D" id="6.10.340.10">
    <property type="match status" value="1"/>
</dbReference>